<organism evidence="1 2">
    <name type="scientific">Portunus trituberculatus</name>
    <name type="common">Swimming crab</name>
    <name type="synonym">Neptunus trituberculatus</name>
    <dbReference type="NCBI Taxonomy" id="210409"/>
    <lineage>
        <taxon>Eukaryota</taxon>
        <taxon>Metazoa</taxon>
        <taxon>Ecdysozoa</taxon>
        <taxon>Arthropoda</taxon>
        <taxon>Crustacea</taxon>
        <taxon>Multicrustacea</taxon>
        <taxon>Malacostraca</taxon>
        <taxon>Eumalacostraca</taxon>
        <taxon>Eucarida</taxon>
        <taxon>Decapoda</taxon>
        <taxon>Pleocyemata</taxon>
        <taxon>Brachyura</taxon>
        <taxon>Eubrachyura</taxon>
        <taxon>Portunoidea</taxon>
        <taxon>Portunidae</taxon>
        <taxon>Portuninae</taxon>
        <taxon>Portunus</taxon>
    </lineage>
</organism>
<dbReference type="Proteomes" id="UP000324222">
    <property type="component" value="Unassembled WGS sequence"/>
</dbReference>
<protein>
    <submittedName>
        <fullName evidence="1">Uncharacterized protein</fullName>
    </submittedName>
</protein>
<gene>
    <name evidence="1" type="ORF">E2C01_077561</name>
</gene>
<dbReference type="EMBL" id="VSRR010060969">
    <property type="protein sequence ID" value="MPC82875.1"/>
    <property type="molecule type" value="Genomic_DNA"/>
</dbReference>
<proteinExistence type="predicted"/>
<evidence type="ECO:0000313" key="2">
    <source>
        <dbReference type="Proteomes" id="UP000324222"/>
    </source>
</evidence>
<reference evidence="1 2" key="1">
    <citation type="submission" date="2019-05" db="EMBL/GenBank/DDBJ databases">
        <title>Another draft genome of Portunus trituberculatus and its Hox gene families provides insights of decapod evolution.</title>
        <authorList>
            <person name="Jeong J.-H."/>
            <person name="Song I."/>
            <person name="Kim S."/>
            <person name="Choi T."/>
            <person name="Kim D."/>
            <person name="Ryu S."/>
            <person name="Kim W."/>
        </authorList>
    </citation>
    <scope>NUCLEOTIDE SEQUENCE [LARGE SCALE GENOMIC DNA]</scope>
    <source>
        <tissue evidence="1">Muscle</tissue>
    </source>
</reference>
<keyword evidence="2" id="KW-1185">Reference proteome</keyword>
<dbReference type="AlphaFoldDB" id="A0A5B7IKK6"/>
<comment type="caution">
    <text evidence="1">The sequence shown here is derived from an EMBL/GenBank/DDBJ whole genome shotgun (WGS) entry which is preliminary data.</text>
</comment>
<name>A0A5B7IKK6_PORTR</name>
<evidence type="ECO:0000313" key="1">
    <source>
        <dbReference type="EMBL" id="MPC82875.1"/>
    </source>
</evidence>
<accession>A0A5B7IKK6</accession>
<sequence>MDHRVHAWQFELKLGGPLVAARRTTRLAGDVRPLSKPIRSPCESPLQPCGNEFW</sequence>